<dbReference type="InterPro" id="IPR018247">
    <property type="entry name" value="EF_Hand_1_Ca_BS"/>
</dbReference>
<dbReference type="InterPro" id="IPR055439">
    <property type="entry name" value="Beta-prop_EML_1st"/>
</dbReference>
<dbReference type="PANTHER" id="PTHR13720">
    <property type="entry name" value="WD-40 REPEAT PROTEIN"/>
    <property type="match status" value="1"/>
</dbReference>
<dbReference type="GO" id="GO:0008017">
    <property type="term" value="F:microtubule binding"/>
    <property type="evidence" value="ECO:0007669"/>
    <property type="project" value="TreeGrafter"/>
</dbReference>
<keyword evidence="2" id="KW-0677">Repeat</keyword>
<proteinExistence type="predicted"/>
<feature type="domain" description="EF-hand" evidence="5">
    <location>
        <begin position="113"/>
        <end position="148"/>
    </location>
</feature>
<dbReference type="PROSITE" id="PS50222">
    <property type="entry name" value="EF_HAND_2"/>
    <property type="match status" value="1"/>
</dbReference>
<evidence type="ECO:0000313" key="6">
    <source>
        <dbReference type="EMBL" id="KAJ0400962.1"/>
    </source>
</evidence>
<gene>
    <name evidence="6" type="ORF">P43SY_008765</name>
</gene>
<dbReference type="AlphaFoldDB" id="A0AAD5LJS0"/>
<dbReference type="PROSITE" id="PS00018">
    <property type="entry name" value="EF_HAND_1"/>
    <property type="match status" value="1"/>
</dbReference>
<evidence type="ECO:0000256" key="4">
    <source>
        <dbReference type="PROSITE-ProRule" id="PRU00221"/>
    </source>
</evidence>
<dbReference type="Pfam" id="PF23409">
    <property type="entry name" value="Beta-prop_EML"/>
    <property type="match status" value="1"/>
</dbReference>
<sequence>MGNTINAALRDPTAFALVEAIAPFDNLHIRQIEAYWRVFYDHATSFALTNTQLRAICSHTARLLDPHAATERAIEHADHVFRVFSSVSHETRGDVVIDALEFLSAIVFIAAEPLADKVDLIFDSWDMSEDGALDLDEFTISLKSTLLGLTKVLRPAKQQQSQAAKDTQRTFLEDDEVEVLAERLFREIAKVSSSSASLNQTVINCDQFRAYCIENKTARALFELFDHADSHTADDDGDPEADTLFPELGSDSSLIKAALAKVDERAGSSSSDSTGAALEIAASKYDQGDEFLAVKPWKGAIVPPSKAPPASKAAPNISIGLSWIFGYSAQESKNNARYCPSGASGKSDEIVYPAAAACVVLNTKTNTQRHFLAHSDDVLSLCLHPKQSIVASGEIGKKPKILVWELASMETLCVLQGFHERGVLQLAFQSANVLLSIGGDDDHCIGVYETKDGWRTASLLAHAKGNKATPLHLVALNQSEIAFVSCGDKYIEFWSCSNKTLASKKAILGKKGSPQPFPVAETIGSDVVVGTTDGSLYRFAGNELSSVTKAHSAAVFALHQYNGTLVSGSKDGQVSLWDERLKLIGGPFKIKDLTTSTQPVPGARLATTRS</sequence>
<evidence type="ECO:0000256" key="3">
    <source>
        <dbReference type="ARBA" id="ARBA00022837"/>
    </source>
</evidence>
<dbReference type="SUPFAM" id="SSF47473">
    <property type="entry name" value="EF-hand"/>
    <property type="match status" value="1"/>
</dbReference>
<organism evidence="6 7">
    <name type="scientific">Pythium insidiosum</name>
    <name type="common">Pythiosis disease agent</name>
    <dbReference type="NCBI Taxonomy" id="114742"/>
    <lineage>
        <taxon>Eukaryota</taxon>
        <taxon>Sar</taxon>
        <taxon>Stramenopiles</taxon>
        <taxon>Oomycota</taxon>
        <taxon>Peronosporomycetes</taxon>
        <taxon>Pythiales</taxon>
        <taxon>Pythiaceae</taxon>
        <taxon>Pythium</taxon>
    </lineage>
</organism>
<comment type="caution">
    <text evidence="6">The sequence shown here is derived from an EMBL/GenBank/DDBJ whole genome shotgun (WGS) entry which is preliminary data.</text>
</comment>
<dbReference type="PROSITE" id="PS50082">
    <property type="entry name" value="WD_REPEATS_2"/>
    <property type="match status" value="1"/>
</dbReference>
<keyword evidence="1 4" id="KW-0853">WD repeat</keyword>
<dbReference type="InterPro" id="IPR015943">
    <property type="entry name" value="WD40/YVTN_repeat-like_dom_sf"/>
</dbReference>
<feature type="repeat" description="WD" evidence="4">
    <location>
        <begin position="548"/>
        <end position="578"/>
    </location>
</feature>
<protein>
    <recommendedName>
        <fullName evidence="5">EF-hand domain-containing protein</fullName>
    </recommendedName>
</protein>
<keyword evidence="7" id="KW-1185">Reference proteome</keyword>
<evidence type="ECO:0000256" key="2">
    <source>
        <dbReference type="ARBA" id="ARBA00022737"/>
    </source>
</evidence>
<evidence type="ECO:0000313" key="7">
    <source>
        <dbReference type="Proteomes" id="UP001209570"/>
    </source>
</evidence>
<name>A0AAD5LJS0_PYTIN</name>
<dbReference type="InterPro" id="IPR050630">
    <property type="entry name" value="WD_repeat_EMAP"/>
</dbReference>
<evidence type="ECO:0000256" key="1">
    <source>
        <dbReference type="ARBA" id="ARBA00022574"/>
    </source>
</evidence>
<dbReference type="InterPro" id="IPR002048">
    <property type="entry name" value="EF_hand_dom"/>
</dbReference>
<dbReference type="Gene3D" id="1.10.238.10">
    <property type="entry name" value="EF-hand"/>
    <property type="match status" value="1"/>
</dbReference>
<dbReference type="InterPro" id="IPR011992">
    <property type="entry name" value="EF-hand-dom_pair"/>
</dbReference>
<dbReference type="SMART" id="SM00320">
    <property type="entry name" value="WD40"/>
    <property type="match status" value="4"/>
</dbReference>
<dbReference type="EMBL" id="JAKCXM010000141">
    <property type="protein sequence ID" value="KAJ0400962.1"/>
    <property type="molecule type" value="Genomic_DNA"/>
</dbReference>
<evidence type="ECO:0000259" key="5">
    <source>
        <dbReference type="PROSITE" id="PS50222"/>
    </source>
</evidence>
<dbReference type="InterPro" id="IPR001680">
    <property type="entry name" value="WD40_rpt"/>
</dbReference>
<reference evidence="6" key="1">
    <citation type="submission" date="2021-12" db="EMBL/GenBank/DDBJ databases">
        <title>Prjna785345.</title>
        <authorList>
            <person name="Rujirawat T."/>
            <person name="Krajaejun T."/>
        </authorList>
    </citation>
    <scope>NUCLEOTIDE SEQUENCE</scope>
    <source>
        <strain evidence="6">Pi057C3</strain>
    </source>
</reference>
<dbReference type="Proteomes" id="UP001209570">
    <property type="component" value="Unassembled WGS sequence"/>
</dbReference>
<dbReference type="GO" id="GO:0005509">
    <property type="term" value="F:calcium ion binding"/>
    <property type="evidence" value="ECO:0007669"/>
    <property type="project" value="InterPro"/>
</dbReference>
<dbReference type="PANTHER" id="PTHR13720:SF33">
    <property type="entry name" value="HELP DOMAIN-CONTAINING PROTEIN"/>
    <property type="match status" value="1"/>
</dbReference>
<dbReference type="Gene3D" id="2.130.10.10">
    <property type="entry name" value="YVTN repeat-like/Quinoprotein amine dehydrogenase"/>
    <property type="match status" value="2"/>
</dbReference>
<accession>A0AAD5LJS0</accession>
<dbReference type="InterPro" id="IPR036322">
    <property type="entry name" value="WD40_repeat_dom_sf"/>
</dbReference>
<dbReference type="SUPFAM" id="SSF50978">
    <property type="entry name" value="WD40 repeat-like"/>
    <property type="match status" value="1"/>
</dbReference>
<keyword evidence="3" id="KW-0106">Calcium</keyword>